<organism evidence="2 3">
    <name type="scientific">Streptomyces fimbriatus</name>
    <dbReference type="NCBI Taxonomy" id="68197"/>
    <lineage>
        <taxon>Bacteria</taxon>
        <taxon>Bacillati</taxon>
        <taxon>Actinomycetota</taxon>
        <taxon>Actinomycetes</taxon>
        <taxon>Kitasatosporales</taxon>
        <taxon>Streptomycetaceae</taxon>
        <taxon>Streptomyces</taxon>
    </lineage>
</organism>
<protein>
    <recommendedName>
        <fullName evidence="1">ATPase AAA-type core domain-containing protein</fullName>
    </recommendedName>
</protein>
<evidence type="ECO:0000259" key="1">
    <source>
        <dbReference type="Pfam" id="PF13304"/>
    </source>
</evidence>
<keyword evidence="3" id="KW-1185">Reference proteome</keyword>
<dbReference type="InterPro" id="IPR027417">
    <property type="entry name" value="P-loop_NTPase"/>
</dbReference>
<dbReference type="InterPro" id="IPR015854">
    <property type="entry name" value="ABC_transpr_LolD-like"/>
</dbReference>
<evidence type="ECO:0000313" key="3">
    <source>
        <dbReference type="Proteomes" id="UP001596156"/>
    </source>
</evidence>
<name>A0ABW0DKP2_STRFI</name>
<sequence length="78" mass="8128">MAVEQPVLVLAGEPTSGLDPRTANAVMNALRSCAERGAAVLLVTHDPSVAGTRDRRYALDEGVLSATPGENARKENLG</sequence>
<dbReference type="PANTHER" id="PTHR24220">
    <property type="entry name" value="IMPORT ATP-BINDING PROTEIN"/>
    <property type="match status" value="1"/>
</dbReference>
<dbReference type="Gene3D" id="3.40.50.300">
    <property type="entry name" value="P-loop containing nucleotide triphosphate hydrolases"/>
    <property type="match status" value="1"/>
</dbReference>
<comment type="caution">
    <text evidence="2">The sequence shown here is derived from an EMBL/GenBank/DDBJ whole genome shotgun (WGS) entry which is preliminary data.</text>
</comment>
<reference evidence="3" key="1">
    <citation type="journal article" date="2019" name="Int. J. Syst. Evol. Microbiol.">
        <title>The Global Catalogue of Microorganisms (GCM) 10K type strain sequencing project: providing services to taxonomists for standard genome sequencing and annotation.</title>
        <authorList>
            <consortium name="The Broad Institute Genomics Platform"/>
            <consortium name="The Broad Institute Genome Sequencing Center for Infectious Disease"/>
            <person name="Wu L."/>
            <person name="Ma J."/>
        </authorList>
    </citation>
    <scope>NUCLEOTIDE SEQUENCE [LARGE SCALE GENOMIC DNA]</scope>
    <source>
        <strain evidence="3">CCM 8479</strain>
    </source>
</reference>
<dbReference type="Proteomes" id="UP001596156">
    <property type="component" value="Unassembled WGS sequence"/>
</dbReference>
<dbReference type="RefSeq" id="WP_344646039.1">
    <property type="nucleotide sequence ID" value="NZ_BAAASS010000024.1"/>
</dbReference>
<accession>A0ABW0DKP2</accession>
<proteinExistence type="predicted"/>
<dbReference type="Pfam" id="PF13304">
    <property type="entry name" value="AAA_21"/>
    <property type="match status" value="1"/>
</dbReference>
<dbReference type="InterPro" id="IPR003959">
    <property type="entry name" value="ATPase_AAA_core"/>
</dbReference>
<evidence type="ECO:0000313" key="2">
    <source>
        <dbReference type="EMBL" id="MFC5229711.1"/>
    </source>
</evidence>
<gene>
    <name evidence="2" type="ORF">ACFPN6_35160</name>
</gene>
<feature type="domain" description="ATPase AAA-type core" evidence="1">
    <location>
        <begin position="13"/>
        <end position="49"/>
    </location>
</feature>
<dbReference type="EMBL" id="JBHSKL010000055">
    <property type="protein sequence ID" value="MFC5229711.1"/>
    <property type="molecule type" value="Genomic_DNA"/>
</dbReference>
<dbReference type="SUPFAM" id="SSF52540">
    <property type="entry name" value="P-loop containing nucleoside triphosphate hydrolases"/>
    <property type="match status" value="1"/>
</dbReference>